<accession>X1JJ44</accession>
<protein>
    <submittedName>
        <fullName evidence="1">Uncharacterized protein</fullName>
    </submittedName>
</protein>
<sequence length="104" mass="12344">MTEWEKPDGQKAIEIKGPVAWKEHRIECRLIRRQRHWIVQDWYGGAGGYWCDRHRVTDHEVACLHRDHAREWLFVHHVLSLHQMGHCPTDKDYIAAILAVGEQK</sequence>
<dbReference type="EMBL" id="BARU01028366">
    <property type="protein sequence ID" value="GAH69763.1"/>
    <property type="molecule type" value="Genomic_DNA"/>
</dbReference>
<name>X1JJ44_9ZZZZ</name>
<gene>
    <name evidence="1" type="ORF">S03H2_45280</name>
</gene>
<reference evidence="1" key="1">
    <citation type="journal article" date="2014" name="Front. Microbiol.">
        <title>High frequency of phylogenetically diverse reductive dehalogenase-homologous genes in deep subseafloor sedimentary metagenomes.</title>
        <authorList>
            <person name="Kawai M."/>
            <person name="Futagami T."/>
            <person name="Toyoda A."/>
            <person name="Takaki Y."/>
            <person name="Nishi S."/>
            <person name="Hori S."/>
            <person name="Arai W."/>
            <person name="Tsubouchi T."/>
            <person name="Morono Y."/>
            <person name="Uchiyama I."/>
            <person name="Ito T."/>
            <person name="Fujiyama A."/>
            <person name="Inagaki F."/>
            <person name="Takami H."/>
        </authorList>
    </citation>
    <scope>NUCLEOTIDE SEQUENCE</scope>
    <source>
        <strain evidence="1">Expedition CK06-06</strain>
    </source>
</reference>
<organism evidence="1">
    <name type="scientific">marine sediment metagenome</name>
    <dbReference type="NCBI Taxonomy" id="412755"/>
    <lineage>
        <taxon>unclassified sequences</taxon>
        <taxon>metagenomes</taxon>
        <taxon>ecological metagenomes</taxon>
    </lineage>
</organism>
<evidence type="ECO:0000313" key="1">
    <source>
        <dbReference type="EMBL" id="GAH69763.1"/>
    </source>
</evidence>
<comment type="caution">
    <text evidence="1">The sequence shown here is derived from an EMBL/GenBank/DDBJ whole genome shotgun (WGS) entry which is preliminary data.</text>
</comment>
<proteinExistence type="predicted"/>
<dbReference type="AlphaFoldDB" id="X1JJ44"/>